<dbReference type="InterPro" id="IPR029492">
    <property type="entry name" value="DUF4435"/>
</dbReference>
<evidence type="ECO:0000259" key="1">
    <source>
        <dbReference type="Pfam" id="PF13304"/>
    </source>
</evidence>
<dbReference type="CDD" id="cd00267">
    <property type="entry name" value="ABC_ATPase"/>
    <property type="match status" value="1"/>
</dbReference>
<dbReference type="Gene3D" id="3.40.50.300">
    <property type="entry name" value="P-loop containing nucleotide triphosphate hydrolases"/>
    <property type="match status" value="1"/>
</dbReference>
<feature type="domain" description="ATPase AAA-type core" evidence="1">
    <location>
        <begin position="66"/>
        <end position="218"/>
    </location>
</feature>
<dbReference type="RefSeq" id="WP_052800755.1">
    <property type="nucleotide sequence ID" value="NZ_CP109818.1"/>
</dbReference>
<dbReference type="PANTHER" id="PTHR43581">
    <property type="entry name" value="ATP/GTP PHOSPHATASE"/>
    <property type="match status" value="1"/>
</dbReference>
<dbReference type="Pfam" id="PF14491">
    <property type="entry name" value="DUF4435"/>
    <property type="match status" value="1"/>
</dbReference>
<proteinExistence type="predicted"/>
<evidence type="ECO:0000313" key="3">
    <source>
        <dbReference type="EMBL" id="ECQ5115361.1"/>
    </source>
</evidence>
<dbReference type="EMBL" id="AAKCQV010000031">
    <property type="protein sequence ID" value="ECQ7361804.1"/>
    <property type="molecule type" value="Genomic_DNA"/>
</dbReference>
<feature type="domain" description="DUF4435" evidence="2">
    <location>
        <begin position="264"/>
        <end position="490"/>
    </location>
</feature>
<name>A0A5Y8R043_CAMCO</name>
<evidence type="ECO:0000259" key="2">
    <source>
        <dbReference type="Pfam" id="PF14491"/>
    </source>
</evidence>
<sequence length="502" mass="59360">MENKQYIYNLPNESNEKQKLETNTNSIIIVGANGSGKSKLGAWMGKNNNHTHIIASKRLTYISENLSIWLETDVQKQDDYTDIKNTQDDYDDTISILFRQQIKELCSRDKNKPFKTRIDYLFEIFNKVTQKELNINKNRFCINSKDKSYDLTNFSRGEELILYLISKILTIPNNEQQIIIIDEPELHLHPSLTNRLWDILEKHRQDCLFIYITHDLNFASSRTNSDKFWIKSYNGEKWEFEQISTNEIMPQELFLKLLGTRRNVLFIEGKNNSLDFKIYSVLYPQYQIITCGSCEKVIQYTKAFNDQSALHGFKAYGIIDRDYRSQNEINALMNKDINVLKVAEVENLFLLECIVLAVLKQSGRENKFEEIKNYLFEEKFKNCLEKQILENLKSEIKHKLNTIDINLKTSDKIKEKINSIEEFINFDDLHKNISNKFNSVYKEKNYNELLKVFNKKEIYKDNGFLNKVGRTEESYIKEVLKLLKENKKLRKEVLKYINLPEI</sequence>
<dbReference type="Pfam" id="PF13304">
    <property type="entry name" value="AAA_21"/>
    <property type="match status" value="1"/>
</dbReference>
<organism evidence="3">
    <name type="scientific">Campylobacter coli</name>
    <dbReference type="NCBI Taxonomy" id="195"/>
    <lineage>
        <taxon>Bacteria</taxon>
        <taxon>Pseudomonadati</taxon>
        <taxon>Campylobacterota</taxon>
        <taxon>Epsilonproteobacteria</taxon>
        <taxon>Campylobacterales</taxon>
        <taxon>Campylobacteraceae</taxon>
        <taxon>Campylobacter</taxon>
    </lineage>
</organism>
<dbReference type="GO" id="GO:0005524">
    <property type="term" value="F:ATP binding"/>
    <property type="evidence" value="ECO:0007669"/>
    <property type="project" value="InterPro"/>
</dbReference>
<dbReference type="SUPFAM" id="SSF52540">
    <property type="entry name" value="P-loop containing nucleoside triphosphate hydrolases"/>
    <property type="match status" value="1"/>
</dbReference>
<evidence type="ECO:0000313" key="4">
    <source>
        <dbReference type="EMBL" id="ECQ7361804.1"/>
    </source>
</evidence>
<dbReference type="GO" id="GO:0016887">
    <property type="term" value="F:ATP hydrolysis activity"/>
    <property type="evidence" value="ECO:0007669"/>
    <property type="project" value="InterPro"/>
</dbReference>
<comment type="caution">
    <text evidence="3">The sequence shown here is derived from an EMBL/GenBank/DDBJ whole genome shotgun (WGS) entry which is preliminary data.</text>
</comment>
<dbReference type="EMBL" id="AAKBEM010000030">
    <property type="protein sequence ID" value="ECQ5115361.1"/>
    <property type="molecule type" value="Genomic_DNA"/>
</dbReference>
<dbReference type="AlphaFoldDB" id="A0A5Y8R043"/>
<accession>A0A5Y8R043</accession>
<dbReference type="InterPro" id="IPR027417">
    <property type="entry name" value="P-loop_NTPase"/>
</dbReference>
<dbReference type="PANTHER" id="PTHR43581:SF4">
    <property type="entry name" value="ATP_GTP PHOSPHATASE"/>
    <property type="match status" value="1"/>
</dbReference>
<dbReference type="InterPro" id="IPR051396">
    <property type="entry name" value="Bact_Antivir_Def_Nuclease"/>
</dbReference>
<protein>
    <submittedName>
        <fullName evidence="3">DUF4435 domain-containing protein</fullName>
    </submittedName>
</protein>
<dbReference type="InterPro" id="IPR003959">
    <property type="entry name" value="ATPase_AAA_core"/>
</dbReference>
<gene>
    <name evidence="4" type="ORF">F0E85_09515</name>
    <name evidence="3" type="ORF">FYY55_09325</name>
</gene>
<reference evidence="3" key="1">
    <citation type="submission" date="2019-08" db="EMBL/GenBank/DDBJ databases">
        <authorList>
            <person name="Ashton P.M."/>
            <person name="Dallman T."/>
            <person name="Nair S."/>
            <person name="De Pinna E."/>
            <person name="Peters T."/>
            <person name="Grant K."/>
        </authorList>
    </citation>
    <scope>NUCLEOTIDE SEQUENCE</scope>
    <source>
        <strain evidence="4">241883</strain>
        <strain evidence="3">285779</strain>
    </source>
</reference>